<protein>
    <submittedName>
        <fullName evidence="1">Uncharacterized protein</fullName>
    </submittedName>
</protein>
<dbReference type="EMBL" id="SWBO01000010">
    <property type="protein sequence ID" value="TKB98020.1"/>
    <property type="molecule type" value="Genomic_DNA"/>
</dbReference>
<sequence>MQPTPSQIKEITEQLDCGFCCYYNKISGEVVSIPDFEDTIDDIAEFYGEDLAKIKKDKKNFVIITKPSSREGFEIMEDFAQQLTDEMLQKKLLDALEKKRPFAHFKAIIEDASDYRQQWFDFKLMKLQVYILNQIPKVKQQ</sequence>
<name>A0A4U1BZ25_9SPHI</name>
<dbReference type="AlphaFoldDB" id="A0A4U1BZ25"/>
<gene>
    <name evidence="1" type="ORF">FA045_15260</name>
</gene>
<dbReference type="InterPro" id="IPR005361">
    <property type="entry name" value="UPF0158"/>
</dbReference>
<organism evidence="1 2">
    <name type="scientific">Pedobacter cryotolerans</name>
    <dbReference type="NCBI Taxonomy" id="2571270"/>
    <lineage>
        <taxon>Bacteria</taxon>
        <taxon>Pseudomonadati</taxon>
        <taxon>Bacteroidota</taxon>
        <taxon>Sphingobacteriia</taxon>
        <taxon>Sphingobacteriales</taxon>
        <taxon>Sphingobacteriaceae</taxon>
        <taxon>Pedobacter</taxon>
    </lineage>
</organism>
<proteinExistence type="predicted"/>
<dbReference type="OrthoDB" id="961309at2"/>
<evidence type="ECO:0000313" key="2">
    <source>
        <dbReference type="Proteomes" id="UP000310477"/>
    </source>
</evidence>
<evidence type="ECO:0000313" key="1">
    <source>
        <dbReference type="EMBL" id="TKB98020.1"/>
    </source>
</evidence>
<dbReference type="Pfam" id="PF03682">
    <property type="entry name" value="UPF0158"/>
    <property type="match status" value="1"/>
</dbReference>
<comment type="caution">
    <text evidence="1">The sequence shown here is derived from an EMBL/GenBank/DDBJ whole genome shotgun (WGS) entry which is preliminary data.</text>
</comment>
<reference evidence="1 2" key="1">
    <citation type="submission" date="2019-04" db="EMBL/GenBank/DDBJ databases">
        <title>Pedobacter sp. AR-2-6 sp. nov., isolated from Arctic soil.</title>
        <authorList>
            <person name="Dahal R.H."/>
            <person name="Kim D.-U."/>
        </authorList>
    </citation>
    <scope>NUCLEOTIDE SEQUENCE [LARGE SCALE GENOMIC DNA]</scope>
    <source>
        <strain evidence="1 2">AR-2-6</strain>
    </source>
</reference>
<dbReference type="RefSeq" id="WP_136877944.1">
    <property type="nucleotide sequence ID" value="NZ_SWBO01000010.1"/>
</dbReference>
<keyword evidence="2" id="KW-1185">Reference proteome</keyword>
<accession>A0A4U1BZ25</accession>
<dbReference type="Proteomes" id="UP000310477">
    <property type="component" value="Unassembled WGS sequence"/>
</dbReference>